<reference evidence="1" key="2">
    <citation type="submission" date="2023-01" db="EMBL/GenBank/DDBJ databases">
        <authorList>
            <person name="Sun Q."/>
            <person name="Evtushenko L."/>
        </authorList>
    </citation>
    <scope>NUCLEOTIDE SEQUENCE</scope>
    <source>
        <strain evidence="1">VKM B-2935</strain>
    </source>
</reference>
<accession>A0A9W6K2H7</accession>
<evidence type="ECO:0000313" key="1">
    <source>
        <dbReference type="EMBL" id="GLK87587.1"/>
    </source>
</evidence>
<dbReference type="Pfam" id="PF16074">
    <property type="entry name" value="PilW"/>
    <property type="match status" value="1"/>
</dbReference>
<dbReference type="GO" id="GO:0043683">
    <property type="term" value="P:type IV pilus assembly"/>
    <property type="evidence" value="ECO:0007669"/>
    <property type="project" value="InterPro"/>
</dbReference>
<dbReference type="InterPro" id="IPR032092">
    <property type="entry name" value="PilW"/>
</dbReference>
<protein>
    <recommendedName>
        <fullName evidence="3">Type IV pilus assembly protein PilW</fullName>
    </recommendedName>
</protein>
<dbReference type="EMBL" id="BSFN01000001">
    <property type="protein sequence ID" value="GLK87587.1"/>
    <property type="molecule type" value="Genomic_DNA"/>
</dbReference>
<dbReference type="InterPro" id="IPR012902">
    <property type="entry name" value="N_methyl_site"/>
</dbReference>
<proteinExistence type="predicted"/>
<organism evidence="1 2">
    <name type="scientific">Pseudomonas turukhanskensis</name>
    <dbReference type="NCBI Taxonomy" id="1806536"/>
    <lineage>
        <taxon>Bacteria</taxon>
        <taxon>Pseudomonadati</taxon>
        <taxon>Pseudomonadota</taxon>
        <taxon>Gammaproteobacteria</taxon>
        <taxon>Pseudomonadales</taxon>
        <taxon>Pseudomonadaceae</taxon>
        <taxon>Pseudomonas</taxon>
    </lineage>
</organism>
<dbReference type="Pfam" id="PF07963">
    <property type="entry name" value="N_methyl"/>
    <property type="match status" value="1"/>
</dbReference>
<sequence>MFRTTQRGLSLVELLVALSIASFLALAATQLVVDTKISFLFQRAQADNQANAQFTLQWLDRQLARTGFKRRPDQPLQAAFPALSEAQSGVAGCVFTAGQVIKALTRKALCIRYQPSDRLEVDCLGNGRPANASSLAQPYAEPVEAYIEKLAVNNNQQLLCTSKGGSATLTEGILDLRFDYGVGVYGHPDPTTYTASPASDAPIRSVRYAALLSTPAPARTTTRDSPAWQYWHESALPSSTKGQLYQVIKGTTALRNLLP</sequence>
<name>A0A9W6K2H7_9PSED</name>
<gene>
    <name evidence="1" type="ORF">GCM10017655_06490</name>
</gene>
<reference evidence="1" key="1">
    <citation type="journal article" date="2014" name="Int. J. Syst. Evol. Microbiol.">
        <title>Complete genome sequence of Corynebacterium casei LMG S-19264T (=DSM 44701T), isolated from a smear-ripened cheese.</title>
        <authorList>
            <consortium name="US DOE Joint Genome Institute (JGI-PGF)"/>
            <person name="Walter F."/>
            <person name="Albersmeier A."/>
            <person name="Kalinowski J."/>
            <person name="Ruckert C."/>
        </authorList>
    </citation>
    <scope>NUCLEOTIDE SEQUENCE</scope>
    <source>
        <strain evidence="1">VKM B-2935</strain>
    </source>
</reference>
<dbReference type="AlphaFoldDB" id="A0A9W6K2H7"/>
<evidence type="ECO:0008006" key="3">
    <source>
        <dbReference type="Google" id="ProtNLM"/>
    </source>
</evidence>
<dbReference type="Proteomes" id="UP001143328">
    <property type="component" value="Unassembled WGS sequence"/>
</dbReference>
<evidence type="ECO:0000313" key="2">
    <source>
        <dbReference type="Proteomes" id="UP001143328"/>
    </source>
</evidence>
<dbReference type="PROSITE" id="PS00409">
    <property type="entry name" value="PROKAR_NTER_METHYL"/>
    <property type="match status" value="1"/>
</dbReference>
<dbReference type="NCBIfam" id="TIGR02532">
    <property type="entry name" value="IV_pilin_GFxxxE"/>
    <property type="match status" value="1"/>
</dbReference>
<dbReference type="RefSeq" id="WP_271193827.1">
    <property type="nucleotide sequence ID" value="NZ_BSFN01000001.1"/>
</dbReference>
<comment type="caution">
    <text evidence="1">The sequence shown here is derived from an EMBL/GenBank/DDBJ whole genome shotgun (WGS) entry which is preliminary data.</text>
</comment>
<keyword evidence="2" id="KW-1185">Reference proteome</keyword>